<accession>A0A1S7RZ83</accession>
<dbReference type="EMBL" id="FBWK01000052">
    <property type="protein sequence ID" value="CUX59927.1"/>
    <property type="molecule type" value="Genomic_DNA"/>
</dbReference>
<keyword evidence="2" id="KW-1185">Reference proteome</keyword>
<proteinExistence type="predicted"/>
<dbReference type="AlphaFoldDB" id="A0A1S7RZ83"/>
<dbReference type="Proteomes" id="UP000191988">
    <property type="component" value="Unassembled WGS sequence"/>
</dbReference>
<evidence type="ECO:0000313" key="2">
    <source>
        <dbReference type="Proteomes" id="UP000191988"/>
    </source>
</evidence>
<protein>
    <submittedName>
        <fullName evidence="1">Uncharacterized protein</fullName>
    </submittedName>
</protein>
<reference evidence="2" key="1">
    <citation type="submission" date="2016-01" db="EMBL/GenBank/DDBJ databases">
        <authorList>
            <person name="Regsiter A."/>
            <person name="william w."/>
        </authorList>
    </citation>
    <scope>NUCLEOTIDE SEQUENCE [LARGE SCALE GENOMIC DNA]</scope>
    <source>
        <strain evidence="2">CFBP 6623</strain>
    </source>
</reference>
<name>A0A1S7RZ83_9HYPH</name>
<evidence type="ECO:0000313" key="1">
    <source>
        <dbReference type="EMBL" id="CUX59927.1"/>
    </source>
</evidence>
<sequence>MQKIFRERELIPVREIMQRDHVVQKWDEDHLCSTRFKGLQIVGHNLGPAQGDQHMAREIDLLSRTIRHRSPSPPVSEIDDLSNCPINGRFYGVIVEEALTQPKRSGRRRKIVVQHASR</sequence>
<organism evidence="1 2">
    <name type="scientific">Agrobacterium tomkonis CFBP 6623</name>
    <dbReference type="NCBI Taxonomy" id="1183432"/>
    <lineage>
        <taxon>Bacteria</taxon>
        <taxon>Pseudomonadati</taxon>
        <taxon>Pseudomonadota</taxon>
        <taxon>Alphaproteobacteria</taxon>
        <taxon>Hyphomicrobiales</taxon>
        <taxon>Rhizobiaceae</taxon>
        <taxon>Rhizobium/Agrobacterium group</taxon>
        <taxon>Agrobacterium</taxon>
        <taxon>Agrobacterium tumefaciens complex</taxon>
    </lineage>
</organism>
<gene>
    <name evidence="1" type="ORF">AGR3A_Lc160124</name>
</gene>